<evidence type="ECO:0000256" key="2">
    <source>
        <dbReference type="ARBA" id="ARBA00022617"/>
    </source>
</evidence>
<organism evidence="6 7">
    <name type="scientific">Parascedosporium putredinis</name>
    <dbReference type="NCBI Taxonomy" id="1442378"/>
    <lineage>
        <taxon>Eukaryota</taxon>
        <taxon>Fungi</taxon>
        <taxon>Dikarya</taxon>
        <taxon>Ascomycota</taxon>
        <taxon>Pezizomycotina</taxon>
        <taxon>Sordariomycetes</taxon>
        <taxon>Hypocreomycetidae</taxon>
        <taxon>Microascales</taxon>
        <taxon>Microascaceae</taxon>
        <taxon>Parascedosporium</taxon>
    </lineage>
</organism>
<evidence type="ECO:0000313" key="7">
    <source>
        <dbReference type="Proteomes" id="UP000838763"/>
    </source>
</evidence>
<dbReference type="AlphaFoldDB" id="A0A9P1HA34"/>
<protein>
    <recommendedName>
        <fullName evidence="8">Cytochrome P450</fullName>
    </recommendedName>
</protein>
<keyword evidence="2 5" id="KW-0349">Heme</keyword>
<dbReference type="PANTHER" id="PTHR24304:SF2">
    <property type="entry name" value="24-HYDROXYCHOLESTEROL 7-ALPHA-HYDROXYLASE"/>
    <property type="match status" value="1"/>
</dbReference>
<name>A0A9P1HA34_9PEZI</name>
<evidence type="ECO:0000256" key="3">
    <source>
        <dbReference type="ARBA" id="ARBA00022723"/>
    </source>
</evidence>
<dbReference type="EMBL" id="CALLCH030000018">
    <property type="protein sequence ID" value="CAI4218715.1"/>
    <property type="molecule type" value="Genomic_DNA"/>
</dbReference>
<dbReference type="GO" id="GO:0016705">
    <property type="term" value="F:oxidoreductase activity, acting on paired donors, with incorporation or reduction of molecular oxygen"/>
    <property type="evidence" value="ECO:0007669"/>
    <property type="project" value="InterPro"/>
</dbReference>
<sequence>MNLYVIPHALNDMATKFAEFLAQGVAEMPDIDHVKWTTMPDLDEFLRRIMLRAAAQALCGPGLLEVCPSFAEDFWAYDVAFPTIFRRIPRVLAPKAYEARRKLQENMKRWHVWAMANFDWENQAAIEESWEPVYGSRLMRARVVMLRDSGMSLDGWAALDSGFIWTYPDDPTSGPIRKRDDPAIYQSKMMGKESRSRNAEDDAKATLITTGIQGHFYPFGGGIKICPGRYLAKQEVMIMVAILLRAYEPEAIFDRADMDQARTQTFDACSLVARLFREMHEPYHQDL</sequence>
<dbReference type="Gene3D" id="1.10.630.10">
    <property type="entry name" value="Cytochrome P450"/>
    <property type="match status" value="2"/>
</dbReference>
<keyword evidence="3 5" id="KW-0479">Metal-binding</keyword>
<proteinExistence type="inferred from homology"/>
<dbReference type="Proteomes" id="UP000838763">
    <property type="component" value="Unassembled WGS sequence"/>
</dbReference>
<dbReference type="InterPro" id="IPR001128">
    <property type="entry name" value="Cyt_P450"/>
</dbReference>
<dbReference type="GO" id="GO:0008395">
    <property type="term" value="F:steroid hydroxylase activity"/>
    <property type="evidence" value="ECO:0007669"/>
    <property type="project" value="TreeGrafter"/>
</dbReference>
<evidence type="ECO:0000256" key="5">
    <source>
        <dbReference type="RuleBase" id="RU000461"/>
    </source>
</evidence>
<keyword evidence="7" id="KW-1185">Reference proteome</keyword>
<dbReference type="SUPFAM" id="SSF48264">
    <property type="entry name" value="Cytochrome P450"/>
    <property type="match status" value="1"/>
</dbReference>
<reference evidence="6" key="1">
    <citation type="submission" date="2022-11" db="EMBL/GenBank/DDBJ databases">
        <authorList>
            <person name="Scott C."/>
            <person name="Bruce N."/>
        </authorList>
    </citation>
    <scope>NUCLEOTIDE SEQUENCE</scope>
</reference>
<dbReference type="OrthoDB" id="1470350at2759"/>
<evidence type="ECO:0000256" key="1">
    <source>
        <dbReference type="ARBA" id="ARBA00010617"/>
    </source>
</evidence>
<evidence type="ECO:0008006" key="8">
    <source>
        <dbReference type="Google" id="ProtNLM"/>
    </source>
</evidence>
<dbReference type="PROSITE" id="PS00086">
    <property type="entry name" value="CYTOCHROME_P450"/>
    <property type="match status" value="1"/>
</dbReference>
<evidence type="ECO:0000256" key="4">
    <source>
        <dbReference type="ARBA" id="ARBA00023004"/>
    </source>
</evidence>
<keyword evidence="5" id="KW-0560">Oxidoreductase</keyword>
<dbReference type="GO" id="GO:0005506">
    <property type="term" value="F:iron ion binding"/>
    <property type="evidence" value="ECO:0007669"/>
    <property type="project" value="InterPro"/>
</dbReference>
<accession>A0A9P1HA34</accession>
<comment type="similarity">
    <text evidence="1 5">Belongs to the cytochrome P450 family.</text>
</comment>
<keyword evidence="5" id="KW-0503">Monooxygenase</keyword>
<dbReference type="Pfam" id="PF00067">
    <property type="entry name" value="p450"/>
    <property type="match status" value="1"/>
</dbReference>
<dbReference type="PANTHER" id="PTHR24304">
    <property type="entry name" value="CYTOCHROME P450 FAMILY 7"/>
    <property type="match status" value="1"/>
</dbReference>
<dbReference type="InterPro" id="IPR036396">
    <property type="entry name" value="Cyt_P450_sf"/>
</dbReference>
<evidence type="ECO:0000313" key="6">
    <source>
        <dbReference type="EMBL" id="CAI4218715.1"/>
    </source>
</evidence>
<dbReference type="GO" id="GO:0020037">
    <property type="term" value="F:heme binding"/>
    <property type="evidence" value="ECO:0007669"/>
    <property type="project" value="InterPro"/>
</dbReference>
<comment type="caution">
    <text evidence="6">The sequence shown here is derived from an EMBL/GenBank/DDBJ whole genome shotgun (WGS) entry which is preliminary data.</text>
</comment>
<dbReference type="InterPro" id="IPR050529">
    <property type="entry name" value="CYP450_sterol_14alpha_dmase"/>
</dbReference>
<gene>
    <name evidence="6" type="ORF">PPNO1_LOCUS8291</name>
</gene>
<keyword evidence="4 5" id="KW-0408">Iron</keyword>
<dbReference type="InterPro" id="IPR017972">
    <property type="entry name" value="Cyt_P450_CS"/>
</dbReference>